<dbReference type="Proteomes" id="UP000025227">
    <property type="component" value="Unplaced"/>
</dbReference>
<evidence type="ECO:0000313" key="3">
    <source>
        <dbReference type="WBParaSite" id="HCON_00169110-00001"/>
    </source>
</evidence>
<dbReference type="WBParaSite" id="HCON_00169110-00001">
    <property type="protein sequence ID" value="HCON_00169110-00001"/>
    <property type="gene ID" value="HCON_00169110"/>
</dbReference>
<organism evidence="2 3">
    <name type="scientific">Haemonchus contortus</name>
    <name type="common">Barber pole worm</name>
    <dbReference type="NCBI Taxonomy" id="6289"/>
    <lineage>
        <taxon>Eukaryota</taxon>
        <taxon>Metazoa</taxon>
        <taxon>Ecdysozoa</taxon>
        <taxon>Nematoda</taxon>
        <taxon>Chromadorea</taxon>
        <taxon>Rhabditida</taxon>
        <taxon>Rhabditina</taxon>
        <taxon>Rhabditomorpha</taxon>
        <taxon>Strongyloidea</taxon>
        <taxon>Trichostrongylidae</taxon>
        <taxon>Haemonchus</taxon>
    </lineage>
</organism>
<sequence length="118" mass="13205">MLQGGENQYEVIELTESRRHRPWRAISETGVELFFGTCGSRGVGGNGDEQRPTSLHPAPPSGWMHGKDNLHTAPDFLKNREQQSQQVQDDRNHGGQAQKMKTEECNDKGDRENPPPPS</sequence>
<evidence type="ECO:0000313" key="2">
    <source>
        <dbReference type="Proteomes" id="UP000025227"/>
    </source>
</evidence>
<name>A0A7I4Z1J9_HAECO</name>
<keyword evidence="2" id="KW-1185">Reference proteome</keyword>
<dbReference type="AlphaFoldDB" id="A0A7I4Z1J9"/>
<reference evidence="3" key="1">
    <citation type="submission" date="2020-12" db="UniProtKB">
        <authorList>
            <consortium name="WormBaseParasite"/>
        </authorList>
    </citation>
    <scope>IDENTIFICATION</scope>
    <source>
        <strain evidence="3">MHco3</strain>
    </source>
</reference>
<feature type="region of interest" description="Disordered" evidence="1">
    <location>
        <begin position="37"/>
        <end position="118"/>
    </location>
</feature>
<evidence type="ECO:0000256" key="1">
    <source>
        <dbReference type="SAM" id="MobiDB-lite"/>
    </source>
</evidence>
<dbReference type="OrthoDB" id="5818039at2759"/>
<proteinExistence type="predicted"/>
<protein>
    <submittedName>
        <fullName evidence="3">Uncharacterized protein</fullName>
    </submittedName>
</protein>
<accession>A0A7I4Z1J9</accession>
<feature type="compositionally biased region" description="Basic and acidic residues" evidence="1">
    <location>
        <begin position="100"/>
        <end position="118"/>
    </location>
</feature>